<evidence type="ECO:0000313" key="1">
    <source>
        <dbReference type="EMBL" id="GJE27978.1"/>
    </source>
</evidence>
<reference evidence="1" key="2">
    <citation type="submission" date="2021-08" db="EMBL/GenBank/DDBJ databases">
        <authorList>
            <person name="Tani A."/>
            <person name="Ola A."/>
            <person name="Ogura Y."/>
            <person name="Katsura K."/>
            <person name="Hayashi T."/>
        </authorList>
    </citation>
    <scope>NUCLEOTIDE SEQUENCE</scope>
    <source>
        <strain evidence="1">NBRC 15689</strain>
    </source>
</reference>
<accession>A0ABQ4T8P7</accession>
<sequence>MQNEDTAHLDADAAEGPRYVATGNDMDEILIWFRQQPGGVRTFVTLLQKLAEHGQSHSGHAALTALLTAIVRTYIWNYEEMPLSVEVAAEAQRRMVDLLAGSCRYDELTPAKQVDILNEFARIELG</sequence>
<organism evidence="1 2">
    <name type="scientific">Methylobacterium organophilum</name>
    <dbReference type="NCBI Taxonomy" id="410"/>
    <lineage>
        <taxon>Bacteria</taxon>
        <taxon>Pseudomonadati</taxon>
        <taxon>Pseudomonadota</taxon>
        <taxon>Alphaproteobacteria</taxon>
        <taxon>Hyphomicrobiales</taxon>
        <taxon>Methylobacteriaceae</taxon>
        <taxon>Methylobacterium</taxon>
    </lineage>
</organism>
<name>A0ABQ4T8P7_METOR</name>
<comment type="caution">
    <text evidence="1">The sequence shown here is derived from an EMBL/GenBank/DDBJ whole genome shotgun (WGS) entry which is preliminary data.</text>
</comment>
<protein>
    <submittedName>
        <fullName evidence="1">Uncharacterized protein</fullName>
    </submittedName>
</protein>
<gene>
    <name evidence="1" type="ORF">LKMONMHP_2840</name>
</gene>
<reference evidence="1" key="1">
    <citation type="journal article" date="2021" name="Front. Microbiol.">
        <title>Comprehensive Comparative Genomics and Phenotyping of Methylobacterium Species.</title>
        <authorList>
            <person name="Alessa O."/>
            <person name="Ogura Y."/>
            <person name="Fujitani Y."/>
            <person name="Takami H."/>
            <person name="Hayashi T."/>
            <person name="Sahin N."/>
            <person name="Tani A."/>
        </authorList>
    </citation>
    <scope>NUCLEOTIDE SEQUENCE</scope>
    <source>
        <strain evidence="1">NBRC 15689</strain>
    </source>
</reference>
<dbReference type="RefSeq" id="WP_238311776.1">
    <property type="nucleotide sequence ID" value="NZ_BPQV01000008.1"/>
</dbReference>
<evidence type="ECO:0000313" key="2">
    <source>
        <dbReference type="Proteomes" id="UP001055156"/>
    </source>
</evidence>
<dbReference type="EMBL" id="BPQV01000008">
    <property type="protein sequence ID" value="GJE27978.1"/>
    <property type="molecule type" value="Genomic_DNA"/>
</dbReference>
<proteinExistence type="predicted"/>
<dbReference type="Proteomes" id="UP001055156">
    <property type="component" value="Unassembled WGS sequence"/>
</dbReference>
<keyword evidence="2" id="KW-1185">Reference proteome</keyword>